<feature type="transmembrane region" description="Helical" evidence="2">
    <location>
        <begin position="152"/>
        <end position="172"/>
    </location>
</feature>
<dbReference type="EMBL" id="RKHK01000001">
    <property type="protein sequence ID" value="ROR73096.1"/>
    <property type="molecule type" value="Genomic_DNA"/>
</dbReference>
<comment type="caution">
    <text evidence="4">The sequence shown here is derived from an EMBL/GenBank/DDBJ whole genome shotgun (WGS) entry which is preliminary data.</text>
</comment>
<reference evidence="4 5" key="1">
    <citation type="submission" date="2018-11" db="EMBL/GenBank/DDBJ databases">
        <title>Sequencing the genomes of 1000 actinobacteria strains.</title>
        <authorList>
            <person name="Klenk H.-P."/>
        </authorList>
    </citation>
    <scope>NUCLEOTIDE SEQUENCE [LARGE SCALE GENOMIC DNA]</scope>
    <source>
        <strain evidence="4 5">DSM 11294</strain>
    </source>
</reference>
<keyword evidence="2" id="KW-0472">Membrane</keyword>
<dbReference type="OrthoDB" id="9850827at2"/>
<gene>
    <name evidence="4" type="ORF">EDD31_1462</name>
</gene>
<name>A0A3N2BCW5_9MICO</name>
<dbReference type="Proteomes" id="UP000280668">
    <property type="component" value="Unassembled WGS sequence"/>
</dbReference>
<sequence length="185" mass="19197">MNETLLKLALPGVLFVFAIGIIVQAFQMTGPLVESDGHIYPIVVASLLAVGSLSSMVVAVREPSTAVDAEVVAPVPAEGRERAAQESGPVATEQETATEDASQDRGASTRVLAVLGASTLYPVIMPLIGFHLATVLYATALSLLLQDRSWKGAGLGLAAGVGVTVFCHLVFIEVLNARLPSGSVF</sequence>
<evidence type="ECO:0000313" key="5">
    <source>
        <dbReference type="Proteomes" id="UP000280668"/>
    </source>
</evidence>
<evidence type="ECO:0000256" key="1">
    <source>
        <dbReference type="SAM" id="MobiDB-lite"/>
    </source>
</evidence>
<dbReference type="AlphaFoldDB" id="A0A3N2BCW5"/>
<feature type="domain" description="DUF1468" evidence="3">
    <location>
        <begin position="12"/>
        <end position="180"/>
    </location>
</feature>
<proteinExistence type="predicted"/>
<keyword evidence="2" id="KW-1133">Transmembrane helix</keyword>
<keyword evidence="5" id="KW-1185">Reference proteome</keyword>
<dbReference type="InterPro" id="IPR009936">
    <property type="entry name" value="DUF1468"/>
</dbReference>
<feature type="region of interest" description="Disordered" evidence="1">
    <location>
        <begin position="79"/>
        <end position="104"/>
    </location>
</feature>
<dbReference type="Pfam" id="PF07331">
    <property type="entry name" value="TctB"/>
    <property type="match status" value="1"/>
</dbReference>
<accession>A0A3N2BCW5</accession>
<protein>
    <submittedName>
        <fullName evidence="4">Tripartite tricarboxylate transporter TctB family protein</fullName>
    </submittedName>
</protein>
<organism evidence="4 5">
    <name type="scientific">Bogoriella caseilytica</name>
    <dbReference type="NCBI Taxonomy" id="56055"/>
    <lineage>
        <taxon>Bacteria</taxon>
        <taxon>Bacillati</taxon>
        <taxon>Actinomycetota</taxon>
        <taxon>Actinomycetes</taxon>
        <taxon>Micrococcales</taxon>
        <taxon>Bogoriellaceae</taxon>
        <taxon>Bogoriella</taxon>
    </lineage>
</organism>
<evidence type="ECO:0000256" key="2">
    <source>
        <dbReference type="SAM" id="Phobius"/>
    </source>
</evidence>
<dbReference type="RefSeq" id="WP_123303560.1">
    <property type="nucleotide sequence ID" value="NZ_RKHK01000001.1"/>
</dbReference>
<feature type="transmembrane region" description="Helical" evidence="2">
    <location>
        <begin position="6"/>
        <end position="26"/>
    </location>
</feature>
<evidence type="ECO:0000259" key="3">
    <source>
        <dbReference type="Pfam" id="PF07331"/>
    </source>
</evidence>
<feature type="transmembrane region" description="Helical" evidence="2">
    <location>
        <begin position="38"/>
        <end position="60"/>
    </location>
</feature>
<evidence type="ECO:0000313" key="4">
    <source>
        <dbReference type="EMBL" id="ROR73096.1"/>
    </source>
</evidence>
<keyword evidence="2" id="KW-0812">Transmembrane</keyword>